<evidence type="ECO:0000313" key="2">
    <source>
        <dbReference type="EMBL" id="CDF34881.1"/>
    </source>
</evidence>
<organism evidence="2 3">
    <name type="scientific">Chondrus crispus</name>
    <name type="common">Carrageen Irish moss</name>
    <name type="synonym">Polymorpha crispa</name>
    <dbReference type="NCBI Taxonomy" id="2769"/>
    <lineage>
        <taxon>Eukaryota</taxon>
        <taxon>Rhodophyta</taxon>
        <taxon>Florideophyceae</taxon>
        <taxon>Rhodymeniophycidae</taxon>
        <taxon>Gigartinales</taxon>
        <taxon>Gigartinaceae</taxon>
        <taxon>Chondrus</taxon>
    </lineage>
</organism>
<gene>
    <name evidence="2" type="ORF">CHC_T00003225001</name>
</gene>
<keyword evidence="3" id="KW-1185">Reference proteome</keyword>
<sequence>MRHRNRADEADKQMNDCGQTGFDAQADGGGMLFFDGAVEKCERPPRQIDEGS</sequence>
<dbReference type="AlphaFoldDB" id="R7QBS3"/>
<dbReference type="Proteomes" id="UP000012073">
    <property type="component" value="Unassembled WGS sequence"/>
</dbReference>
<dbReference type="GeneID" id="17322435"/>
<dbReference type="Gramene" id="CDF34881">
    <property type="protein sequence ID" value="CDF34881"/>
    <property type="gene ID" value="CHC_T00003225001"/>
</dbReference>
<proteinExistence type="predicted"/>
<reference evidence="3" key="1">
    <citation type="journal article" date="2013" name="Proc. Natl. Acad. Sci. U.S.A.">
        <title>Genome structure and metabolic features in the red seaweed Chondrus crispus shed light on evolution of the Archaeplastida.</title>
        <authorList>
            <person name="Collen J."/>
            <person name="Porcel B."/>
            <person name="Carre W."/>
            <person name="Ball S.G."/>
            <person name="Chaparro C."/>
            <person name="Tonon T."/>
            <person name="Barbeyron T."/>
            <person name="Michel G."/>
            <person name="Noel B."/>
            <person name="Valentin K."/>
            <person name="Elias M."/>
            <person name="Artiguenave F."/>
            <person name="Arun A."/>
            <person name="Aury J.M."/>
            <person name="Barbosa-Neto J.F."/>
            <person name="Bothwell J.H."/>
            <person name="Bouget F.Y."/>
            <person name="Brillet L."/>
            <person name="Cabello-Hurtado F."/>
            <person name="Capella-Gutierrez S."/>
            <person name="Charrier B."/>
            <person name="Cladiere L."/>
            <person name="Cock J.M."/>
            <person name="Coelho S.M."/>
            <person name="Colleoni C."/>
            <person name="Czjzek M."/>
            <person name="Da Silva C."/>
            <person name="Delage L."/>
            <person name="Denoeud F."/>
            <person name="Deschamps P."/>
            <person name="Dittami S.M."/>
            <person name="Gabaldon T."/>
            <person name="Gachon C.M."/>
            <person name="Groisillier A."/>
            <person name="Herve C."/>
            <person name="Jabbari K."/>
            <person name="Katinka M."/>
            <person name="Kloareg B."/>
            <person name="Kowalczyk N."/>
            <person name="Labadie K."/>
            <person name="Leblanc C."/>
            <person name="Lopez P.J."/>
            <person name="McLachlan D.H."/>
            <person name="Meslet-Cladiere L."/>
            <person name="Moustafa A."/>
            <person name="Nehr Z."/>
            <person name="Nyvall Collen P."/>
            <person name="Panaud O."/>
            <person name="Partensky F."/>
            <person name="Poulain J."/>
            <person name="Rensing S.A."/>
            <person name="Rousvoal S."/>
            <person name="Samson G."/>
            <person name="Symeonidi A."/>
            <person name="Weissenbach J."/>
            <person name="Zambounis A."/>
            <person name="Wincker P."/>
            <person name="Boyen C."/>
        </authorList>
    </citation>
    <scope>NUCLEOTIDE SEQUENCE [LARGE SCALE GENOMIC DNA]</scope>
    <source>
        <strain evidence="3">cv. Stackhouse</strain>
    </source>
</reference>
<protein>
    <submittedName>
        <fullName evidence="2">Uncharacterized protein</fullName>
    </submittedName>
</protein>
<evidence type="ECO:0000256" key="1">
    <source>
        <dbReference type="SAM" id="MobiDB-lite"/>
    </source>
</evidence>
<dbReference type="KEGG" id="ccp:CHC_T00003225001"/>
<accession>R7QBS3</accession>
<dbReference type="EMBL" id="HG001709">
    <property type="protein sequence ID" value="CDF34881.1"/>
    <property type="molecule type" value="Genomic_DNA"/>
</dbReference>
<feature type="region of interest" description="Disordered" evidence="1">
    <location>
        <begin position="1"/>
        <end position="22"/>
    </location>
</feature>
<evidence type="ECO:0000313" key="3">
    <source>
        <dbReference type="Proteomes" id="UP000012073"/>
    </source>
</evidence>
<name>R7QBS3_CHOCR</name>
<feature type="compositionally biased region" description="Basic and acidic residues" evidence="1">
    <location>
        <begin position="1"/>
        <end position="14"/>
    </location>
</feature>
<dbReference type="RefSeq" id="XP_005714700.1">
    <property type="nucleotide sequence ID" value="XM_005714643.1"/>
</dbReference>